<comment type="caution">
    <text evidence="2">The sequence shown here is derived from an EMBL/GenBank/DDBJ whole genome shotgun (WGS) entry which is preliminary data.</text>
</comment>
<sequence length="180" mass="20156">MLARAPEEIRTDRLLLRRWRSEDREPLAAINADPLVMRHIGSGPLARPDSDELMRRLEEEWDRRGHGLWAVERVEDGVLLGFCGLAEPLFLSQVLPAVEVGWRLRNDVWGHGYATEAARAAIAAGWGIGLRQLIAIVHPDNERSLAVAERLGMRVTGRTRHAGTGWEVLVLRLDRPPDAG</sequence>
<evidence type="ECO:0000259" key="1">
    <source>
        <dbReference type="PROSITE" id="PS51186"/>
    </source>
</evidence>
<dbReference type="InterPro" id="IPR016181">
    <property type="entry name" value="Acyl_CoA_acyltransferase"/>
</dbReference>
<dbReference type="PROSITE" id="PS51186">
    <property type="entry name" value="GNAT"/>
    <property type="match status" value="1"/>
</dbReference>
<dbReference type="GO" id="GO:0016747">
    <property type="term" value="F:acyltransferase activity, transferring groups other than amino-acyl groups"/>
    <property type="evidence" value="ECO:0007669"/>
    <property type="project" value="InterPro"/>
</dbReference>
<organism evidence="2 3">
    <name type="scientific">Patulibacter medicamentivorans</name>
    <dbReference type="NCBI Taxonomy" id="1097667"/>
    <lineage>
        <taxon>Bacteria</taxon>
        <taxon>Bacillati</taxon>
        <taxon>Actinomycetota</taxon>
        <taxon>Thermoleophilia</taxon>
        <taxon>Solirubrobacterales</taxon>
        <taxon>Patulibacteraceae</taxon>
        <taxon>Patulibacter</taxon>
    </lineage>
</organism>
<dbReference type="PATRIC" id="fig|1097667.3.peg.1293"/>
<feature type="domain" description="N-acetyltransferase" evidence="1">
    <location>
        <begin position="14"/>
        <end position="176"/>
    </location>
</feature>
<dbReference type="SUPFAM" id="SSF55729">
    <property type="entry name" value="Acyl-CoA N-acyltransferases (Nat)"/>
    <property type="match status" value="1"/>
</dbReference>
<dbReference type="RefSeq" id="WP_007572212.1">
    <property type="nucleotide sequence ID" value="NZ_AGUD01000065.1"/>
</dbReference>
<keyword evidence="2" id="KW-0808">Transferase</keyword>
<dbReference type="OrthoDB" id="9132139at2"/>
<dbReference type="InterPro" id="IPR000182">
    <property type="entry name" value="GNAT_dom"/>
</dbReference>
<dbReference type="Gene3D" id="3.40.630.30">
    <property type="match status" value="1"/>
</dbReference>
<evidence type="ECO:0000313" key="3">
    <source>
        <dbReference type="Proteomes" id="UP000005143"/>
    </source>
</evidence>
<dbReference type="EMBL" id="AGUD01000065">
    <property type="protein sequence ID" value="EHN11813.1"/>
    <property type="molecule type" value="Genomic_DNA"/>
</dbReference>
<dbReference type="AlphaFoldDB" id="H0E3C9"/>
<gene>
    <name evidence="2" type="ORF">PAI11_12970</name>
</gene>
<name>H0E3C9_9ACTN</name>
<dbReference type="InterPro" id="IPR051531">
    <property type="entry name" value="N-acetyltransferase"/>
</dbReference>
<proteinExistence type="predicted"/>
<keyword evidence="3" id="KW-1185">Reference proteome</keyword>
<accession>H0E3C9</accession>
<dbReference type="PANTHER" id="PTHR43792">
    <property type="entry name" value="GNAT FAMILY, PUTATIVE (AFU_ORTHOLOGUE AFUA_3G00765)-RELATED-RELATED"/>
    <property type="match status" value="1"/>
</dbReference>
<dbReference type="Proteomes" id="UP000005143">
    <property type="component" value="Unassembled WGS sequence"/>
</dbReference>
<protein>
    <submittedName>
        <fullName evidence="2">GCN5-related N-acetyltransferase</fullName>
    </submittedName>
</protein>
<dbReference type="Pfam" id="PF13302">
    <property type="entry name" value="Acetyltransf_3"/>
    <property type="match status" value="1"/>
</dbReference>
<reference evidence="2 3" key="1">
    <citation type="journal article" date="2013" name="Biodegradation">
        <title>Quantitative proteomic analysis of ibuprofen-degrading Patulibacter sp. strain I11.</title>
        <authorList>
            <person name="Almeida B."/>
            <person name="Kjeldal H."/>
            <person name="Lolas I."/>
            <person name="Knudsen A.D."/>
            <person name="Carvalho G."/>
            <person name="Nielsen K.L."/>
            <person name="Barreto Crespo M.T."/>
            <person name="Stensballe A."/>
            <person name="Nielsen J.L."/>
        </authorList>
    </citation>
    <scope>NUCLEOTIDE SEQUENCE [LARGE SCALE GENOMIC DNA]</scope>
    <source>
        <strain evidence="2 3">I11</strain>
    </source>
</reference>
<dbReference type="PANTHER" id="PTHR43792:SF1">
    <property type="entry name" value="N-ACETYLTRANSFERASE DOMAIN-CONTAINING PROTEIN"/>
    <property type="match status" value="1"/>
</dbReference>
<evidence type="ECO:0000313" key="2">
    <source>
        <dbReference type="EMBL" id="EHN11813.1"/>
    </source>
</evidence>